<evidence type="ECO:0000256" key="8">
    <source>
        <dbReference type="ARBA" id="ARBA00037822"/>
    </source>
</evidence>
<dbReference type="OMA" id="TFYHVPN"/>
<protein>
    <recommendedName>
        <fullName evidence="10">Radial spoke head protein 9 homolog</fullName>
    </recommendedName>
</protein>
<evidence type="ECO:0000256" key="3">
    <source>
        <dbReference type="ARBA" id="ARBA00022794"/>
    </source>
</evidence>
<comment type="similarity">
    <text evidence="9">Belongs to the flagellar radial spoke RSP9 family.</text>
</comment>
<evidence type="ECO:0000256" key="1">
    <source>
        <dbReference type="ARBA" id="ARBA00004611"/>
    </source>
</evidence>
<evidence type="ECO:0000256" key="2">
    <source>
        <dbReference type="ARBA" id="ARBA00022490"/>
    </source>
</evidence>
<dbReference type="EMBL" id="UFQT01000618">
    <property type="protein sequence ID" value="SSX25833.1"/>
    <property type="molecule type" value="Genomic_DNA"/>
</dbReference>
<evidence type="ECO:0000256" key="6">
    <source>
        <dbReference type="ARBA" id="ARBA00023212"/>
    </source>
</evidence>
<dbReference type="PANTHER" id="PTHR22069">
    <property type="entry name" value="MITOCHONDRIAL RIBOSOMAL PROTEIN S18"/>
    <property type="match status" value="1"/>
</dbReference>
<reference evidence="12" key="2">
    <citation type="submission" date="2018-07" db="EMBL/GenBank/DDBJ databases">
        <authorList>
            <person name="Quirk P.G."/>
            <person name="Krulwich T.A."/>
        </authorList>
    </citation>
    <scope>NUCLEOTIDE SEQUENCE</scope>
</reference>
<evidence type="ECO:0000256" key="4">
    <source>
        <dbReference type="ARBA" id="ARBA00022846"/>
    </source>
</evidence>
<dbReference type="GO" id="GO:0060091">
    <property type="term" value="C:kinocilium"/>
    <property type="evidence" value="ECO:0007669"/>
    <property type="project" value="UniProtKB-SubCell"/>
</dbReference>
<keyword evidence="7" id="KW-0966">Cell projection</keyword>
<evidence type="ECO:0000256" key="9">
    <source>
        <dbReference type="ARBA" id="ARBA00038319"/>
    </source>
</evidence>
<reference evidence="11" key="1">
    <citation type="submission" date="2018-04" db="EMBL/GenBank/DDBJ databases">
        <authorList>
            <person name="Go L.Y."/>
            <person name="Mitchell J.A."/>
        </authorList>
    </citation>
    <scope>NUCLEOTIDE SEQUENCE</scope>
    <source>
        <tissue evidence="11">Whole organism</tissue>
    </source>
</reference>
<keyword evidence="5" id="KW-0969">Cilium</keyword>
<comment type="subcellular location">
    <subcellularLocation>
        <location evidence="8">Cell projection</location>
        <location evidence="8">Kinocilium</location>
    </subcellularLocation>
    <subcellularLocation>
        <location evidence="1">Cytoplasm</location>
        <location evidence="1">Cytoskeleton</location>
        <location evidence="1">Flagellum axoneme</location>
    </subcellularLocation>
</comment>
<keyword evidence="3" id="KW-0970">Cilium biogenesis/degradation</keyword>
<evidence type="ECO:0000256" key="7">
    <source>
        <dbReference type="ARBA" id="ARBA00023273"/>
    </source>
</evidence>
<keyword evidence="6" id="KW-0206">Cytoskeleton</keyword>
<evidence type="ECO:0000256" key="5">
    <source>
        <dbReference type="ARBA" id="ARBA00023069"/>
    </source>
</evidence>
<dbReference type="PANTHER" id="PTHR22069:SF0">
    <property type="entry name" value="RADIAL SPOKE HEAD PROTEIN 9 HOMOLOG"/>
    <property type="match status" value="1"/>
</dbReference>
<dbReference type="GO" id="GO:0005930">
    <property type="term" value="C:axoneme"/>
    <property type="evidence" value="ECO:0007669"/>
    <property type="project" value="TreeGrafter"/>
</dbReference>
<keyword evidence="4" id="KW-0282">Flagellum</keyword>
<dbReference type="InterPro" id="IPR055316">
    <property type="entry name" value="RSP9"/>
</dbReference>
<proteinExistence type="inferred from homology"/>
<dbReference type="VEuPathDB" id="VectorBase:CSON012765"/>
<evidence type="ECO:0000313" key="11">
    <source>
        <dbReference type="EMBL" id="SSX05474.1"/>
    </source>
</evidence>
<evidence type="ECO:0000256" key="10">
    <source>
        <dbReference type="ARBA" id="ARBA00041080"/>
    </source>
</evidence>
<dbReference type="GO" id="GO:0044458">
    <property type="term" value="P:motile cilium assembly"/>
    <property type="evidence" value="ECO:0007669"/>
    <property type="project" value="TreeGrafter"/>
</dbReference>
<dbReference type="GO" id="GO:0060294">
    <property type="term" value="P:cilium movement involved in cell motility"/>
    <property type="evidence" value="ECO:0007669"/>
    <property type="project" value="TreeGrafter"/>
</dbReference>
<dbReference type="GO" id="GO:0035082">
    <property type="term" value="P:axoneme assembly"/>
    <property type="evidence" value="ECO:0007669"/>
    <property type="project" value="InterPro"/>
</dbReference>
<dbReference type="EMBL" id="UFQS01000618">
    <property type="protein sequence ID" value="SSX05474.1"/>
    <property type="molecule type" value="Genomic_DNA"/>
</dbReference>
<keyword evidence="2" id="KW-0963">Cytoplasm</keyword>
<accession>A0A336MAM5</accession>
<name>A0A336MAM5_CULSO</name>
<dbReference type="AlphaFoldDB" id="A0A336MAM5"/>
<evidence type="ECO:0000313" key="12">
    <source>
        <dbReference type="EMBL" id="SSX25833.1"/>
    </source>
</evidence>
<organism evidence="12">
    <name type="scientific">Culicoides sonorensis</name>
    <name type="common">Biting midge</name>
    <dbReference type="NCBI Taxonomy" id="179676"/>
    <lineage>
        <taxon>Eukaryota</taxon>
        <taxon>Metazoa</taxon>
        <taxon>Ecdysozoa</taxon>
        <taxon>Arthropoda</taxon>
        <taxon>Hexapoda</taxon>
        <taxon>Insecta</taxon>
        <taxon>Pterygota</taxon>
        <taxon>Neoptera</taxon>
        <taxon>Endopterygota</taxon>
        <taxon>Diptera</taxon>
        <taxon>Nematocera</taxon>
        <taxon>Chironomoidea</taxon>
        <taxon>Ceratopogonidae</taxon>
        <taxon>Ceratopogoninae</taxon>
        <taxon>Culicoides</taxon>
        <taxon>Monoculicoides</taxon>
    </lineage>
</organism>
<gene>
    <name evidence="12" type="primary">CSON012765</name>
</gene>
<sequence>MDVGKFKYLSNLMSYSGFCLNPEEMLLIENSLIILKHEQKFEKIFFWGKIHTTTSHDYYIAFGYKKDCLRDRRFFYSQDAIEWNSLPKPDQSVLETTLMCNEMFNGDPGLVLDVKRPPKFIAEDDLIIQGHERVINKLKEEQRLACVVKLISDSAMLVPRGALYNPVNGIVTFNPTFTGLNRNEAIELKNYQIYREPEMKYNYNLLKRQNYNYSTDFLDTLDAIIPVNKSFSVTWERDEEIVVVRSLHWLGAAFLHEINEPCHMFFYMGDGKLNHDVLFMTANM</sequence>